<dbReference type="PANTHER" id="PTHR47123">
    <property type="entry name" value="F-BOX PROTEIN SKIP23"/>
    <property type="match status" value="1"/>
</dbReference>
<feature type="domain" description="F-box" evidence="1">
    <location>
        <begin position="4"/>
        <end position="42"/>
    </location>
</feature>
<accession>A0ABD1B6T7</accession>
<dbReference type="PANTHER" id="PTHR47123:SF8">
    <property type="entry name" value="DUF295 DOMAIN-CONTAINING PROTEIN"/>
    <property type="match status" value="1"/>
</dbReference>
<dbReference type="Gene3D" id="1.20.1280.50">
    <property type="match status" value="1"/>
</dbReference>
<dbReference type="InterPro" id="IPR001810">
    <property type="entry name" value="F-box_dom"/>
</dbReference>
<gene>
    <name evidence="3" type="ORF">V5N11_000277</name>
</gene>
<feature type="domain" description="KIB1-4 beta-propeller" evidence="2">
    <location>
        <begin position="120"/>
        <end position="339"/>
    </location>
</feature>
<sequence>MADWSFLPKDLLERISDRFETCFEIVHFRSVCGSWRSAIPKPSYRRGLGVESLLPIFNHNSRFEGETHCELKKIPAFLLRFKTPFGADYLFVGMSQSKSCKQKLLSPLTDSGLASKYGIILNTLSSQIIPLGYYYKINFNALTTNRSRTSLQNYSRRAAFLPLGGENGRDFAVIAGVLGDLMIYKSCDKRWTKIEGQFYSYRDMVSFRGKFYVVDTSGRGHVFVIEPSLEISEIQAVTQSLECFHERLVVSGGELLLVQRITPGEFGHEYMHTWCRLFRLEDKEGQRRWVQISDLEDRVLFLGIDWNLCYSAKELLGMRGNCVVFIIKRTTFEGIFVFDFGTRKTSTIFTGCRDFIGAFGENRESFTSCGIVTSPNPANGFY</sequence>
<dbReference type="AlphaFoldDB" id="A0ABD1B6T7"/>
<dbReference type="EMBL" id="JBANAX010000311">
    <property type="protein sequence ID" value="KAL1214504.1"/>
    <property type="molecule type" value="Genomic_DNA"/>
</dbReference>
<keyword evidence="4" id="KW-1185">Reference proteome</keyword>
<evidence type="ECO:0000259" key="2">
    <source>
        <dbReference type="Pfam" id="PF03478"/>
    </source>
</evidence>
<dbReference type="Pfam" id="PF03478">
    <property type="entry name" value="Beta-prop_KIB1-4"/>
    <property type="match status" value="1"/>
</dbReference>
<dbReference type="InterPro" id="IPR051304">
    <property type="entry name" value="SCF_F-box_domain"/>
</dbReference>
<comment type="caution">
    <text evidence="3">The sequence shown here is derived from an EMBL/GenBank/DDBJ whole genome shotgun (WGS) entry which is preliminary data.</text>
</comment>
<evidence type="ECO:0000313" key="3">
    <source>
        <dbReference type="EMBL" id="KAL1214504.1"/>
    </source>
</evidence>
<dbReference type="InterPro" id="IPR005174">
    <property type="entry name" value="KIB1-4_b-propeller"/>
</dbReference>
<proteinExistence type="predicted"/>
<evidence type="ECO:0000259" key="1">
    <source>
        <dbReference type="Pfam" id="PF00646"/>
    </source>
</evidence>
<name>A0ABD1B6T7_CARAN</name>
<dbReference type="Pfam" id="PF00646">
    <property type="entry name" value="F-box"/>
    <property type="match status" value="1"/>
</dbReference>
<evidence type="ECO:0000313" key="4">
    <source>
        <dbReference type="Proteomes" id="UP001558713"/>
    </source>
</evidence>
<reference evidence="3 4" key="1">
    <citation type="submission" date="2024-04" db="EMBL/GenBank/DDBJ databases">
        <title>Genome assembly C_amara_ONT_v2.</title>
        <authorList>
            <person name="Yant L."/>
            <person name="Moore C."/>
            <person name="Slenker M."/>
        </authorList>
    </citation>
    <scope>NUCLEOTIDE SEQUENCE [LARGE SCALE GENOMIC DNA]</scope>
    <source>
        <tissue evidence="3">Leaf</tissue>
    </source>
</reference>
<organism evidence="3 4">
    <name type="scientific">Cardamine amara subsp. amara</name>
    <dbReference type="NCBI Taxonomy" id="228776"/>
    <lineage>
        <taxon>Eukaryota</taxon>
        <taxon>Viridiplantae</taxon>
        <taxon>Streptophyta</taxon>
        <taxon>Embryophyta</taxon>
        <taxon>Tracheophyta</taxon>
        <taxon>Spermatophyta</taxon>
        <taxon>Magnoliopsida</taxon>
        <taxon>eudicotyledons</taxon>
        <taxon>Gunneridae</taxon>
        <taxon>Pentapetalae</taxon>
        <taxon>rosids</taxon>
        <taxon>malvids</taxon>
        <taxon>Brassicales</taxon>
        <taxon>Brassicaceae</taxon>
        <taxon>Cardamineae</taxon>
        <taxon>Cardamine</taxon>
    </lineage>
</organism>
<protein>
    <submittedName>
        <fullName evidence="3">F-box protein</fullName>
    </submittedName>
</protein>
<dbReference type="Proteomes" id="UP001558713">
    <property type="component" value="Unassembled WGS sequence"/>
</dbReference>